<gene>
    <name evidence="1" type="ORF">RRG08_004487</name>
</gene>
<evidence type="ECO:0000313" key="1">
    <source>
        <dbReference type="EMBL" id="KAK3802197.1"/>
    </source>
</evidence>
<evidence type="ECO:0000313" key="2">
    <source>
        <dbReference type="Proteomes" id="UP001283361"/>
    </source>
</evidence>
<accession>A0AAE1BBK9</accession>
<reference evidence="1" key="1">
    <citation type="journal article" date="2023" name="G3 (Bethesda)">
        <title>A reference genome for the long-term kleptoplast-retaining sea slug Elysia crispata morphotype clarki.</title>
        <authorList>
            <person name="Eastman K.E."/>
            <person name="Pendleton A.L."/>
            <person name="Shaikh M.A."/>
            <person name="Suttiyut T."/>
            <person name="Ogas R."/>
            <person name="Tomko P."/>
            <person name="Gavelis G."/>
            <person name="Widhalm J.R."/>
            <person name="Wisecaver J.H."/>
        </authorList>
    </citation>
    <scope>NUCLEOTIDE SEQUENCE</scope>
    <source>
        <strain evidence="1">ECLA1</strain>
    </source>
</reference>
<dbReference type="PANTHER" id="PTHR37984:SF5">
    <property type="entry name" value="PROTEIN NYNRIN-LIKE"/>
    <property type="match status" value="1"/>
</dbReference>
<evidence type="ECO:0008006" key="3">
    <source>
        <dbReference type="Google" id="ProtNLM"/>
    </source>
</evidence>
<dbReference type="Proteomes" id="UP001283361">
    <property type="component" value="Unassembled WGS sequence"/>
</dbReference>
<dbReference type="InterPro" id="IPR050951">
    <property type="entry name" value="Retrovirus_Pol_polyprotein"/>
</dbReference>
<name>A0AAE1BBK9_9GAST</name>
<dbReference type="AlphaFoldDB" id="A0AAE1BBK9"/>
<dbReference type="EMBL" id="JAWDGP010000260">
    <property type="protein sequence ID" value="KAK3802197.1"/>
    <property type="molecule type" value="Genomic_DNA"/>
</dbReference>
<dbReference type="PANTHER" id="PTHR37984">
    <property type="entry name" value="PROTEIN CBG26694"/>
    <property type="match status" value="1"/>
</dbReference>
<proteinExistence type="predicted"/>
<dbReference type="GO" id="GO:0003676">
    <property type="term" value="F:nucleic acid binding"/>
    <property type="evidence" value="ECO:0007669"/>
    <property type="project" value="InterPro"/>
</dbReference>
<dbReference type="InterPro" id="IPR036397">
    <property type="entry name" value="RNaseH_sf"/>
</dbReference>
<keyword evidence="2" id="KW-1185">Reference proteome</keyword>
<sequence length="117" mass="13586">MKQLARIADNWPGIDKDIHDLCKTCDPYCEHRNPSKAPVHPWMFPEKPWNRIHIDHAIMGSDWLIIVDAFSKYPCIHSTKTTSTKPTIELIPLISQRFGEILRFSHSESTFVACKRK</sequence>
<comment type="caution">
    <text evidence="1">The sequence shown here is derived from an EMBL/GenBank/DDBJ whole genome shotgun (WGS) entry which is preliminary data.</text>
</comment>
<protein>
    <recommendedName>
        <fullName evidence="3">Integrase zinc-binding domain-containing protein</fullName>
    </recommendedName>
</protein>
<organism evidence="1 2">
    <name type="scientific">Elysia crispata</name>
    <name type="common">lettuce slug</name>
    <dbReference type="NCBI Taxonomy" id="231223"/>
    <lineage>
        <taxon>Eukaryota</taxon>
        <taxon>Metazoa</taxon>
        <taxon>Spiralia</taxon>
        <taxon>Lophotrochozoa</taxon>
        <taxon>Mollusca</taxon>
        <taxon>Gastropoda</taxon>
        <taxon>Heterobranchia</taxon>
        <taxon>Euthyneura</taxon>
        <taxon>Panpulmonata</taxon>
        <taxon>Sacoglossa</taxon>
        <taxon>Placobranchoidea</taxon>
        <taxon>Plakobranchidae</taxon>
        <taxon>Elysia</taxon>
    </lineage>
</organism>
<dbReference type="Gene3D" id="3.30.420.10">
    <property type="entry name" value="Ribonuclease H-like superfamily/Ribonuclease H"/>
    <property type="match status" value="1"/>
</dbReference>